<dbReference type="PATRIC" id="fig|1299334.3.peg.2332"/>
<comment type="caution">
    <text evidence="1">The sequence shown here is derived from an EMBL/GenBank/DDBJ whole genome shotgun (WGS) entry which is preliminary data.</text>
</comment>
<accession>X8DBB6</accession>
<name>X8DBB6_MYCXE</name>
<evidence type="ECO:0000313" key="1">
    <source>
        <dbReference type="EMBL" id="EUA65664.1"/>
    </source>
</evidence>
<sequence>MIRSLATAFAFETVLPGVGGRPLGRGAMTALPVVGAVLACWLRR</sequence>
<reference evidence="1" key="1">
    <citation type="submission" date="2014-01" db="EMBL/GenBank/DDBJ databases">
        <authorList>
            <person name="Brown-Elliot B."/>
            <person name="Wallace R."/>
            <person name="Lenaerts A."/>
            <person name="Ordway D."/>
            <person name="DeGroote M.A."/>
            <person name="Parker T."/>
            <person name="Sizemore C."/>
            <person name="Tallon L.J."/>
            <person name="Sadzewicz L.K."/>
            <person name="Sengamalay N."/>
            <person name="Fraser C.M."/>
            <person name="Hine E."/>
            <person name="Shefchek K.A."/>
            <person name="Das S.P."/>
            <person name="Tettelin H."/>
        </authorList>
    </citation>
    <scope>NUCLEOTIDE SEQUENCE [LARGE SCALE GENOMIC DNA]</scope>
    <source>
        <strain evidence="1">4042</strain>
    </source>
</reference>
<protein>
    <submittedName>
        <fullName evidence="1">Uncharacterized protein</fullName>
    </submittedName>
</protein>
<organism evidence="1">
    <name type="scientific">Mycobacterium xenopi 4042</name>
    <dbReference type="NCBI Taxonomy" id="1299334"/>
    <lineage>
        <taxon>Bacteria</taxon>
        <taxon>Bacillati</taxon>
        <taxon>Actinomycetota</taxon>
        <taxon>Actinomycetes</taxon>
        <taxon>Mycobacteriales</taxon>
        <taxon>Mycobacteriaceae</taxon>
        <taxon>Mycobacterium</taxon>
    </lineage>
</organism>
<gene>
    <name evidence="1" type="ORF">I553_8172</name>
</gene>
<dbReference type="AlphaFoldDB" id="X8DBB6"/>
<proteinExistence type="predicted"/>
<dbReference type="EMBL" id="JAOB01000026">
    <property type="protein sequence ID" value="EUA65664.1"/>
    <property type="molecule type" value="Genomic_DNA"/>
</dbReference>